<dbReference type="RefSeq" id="WP_021728094.1">
    <property type="nucleotide sequence ID" value="NZ_CP059975.1"/>
</dbReference>
<dbReference type="AlphaFoldDB" id="A0A9X6KTF6"/>
<dbReference type="EMBL" id="NFEN01000045">
    <property type="protein sequence ID" value="OUA29059.1"/>
    <property type="molecule type" value="Genomic_DNA"/>
</dbReference>
<name>A0A9X6KTF6_BACTU</name>
<organism evidence="1 2">
    <name type="scientific">Bacillus thuringiensis</name>
    <dbReference type="NCBI Taxonomy" id="1428"/>
    <lineage>
        <taxon>Bacteria</taxon>
        <taxon>Bacillati</taxon>
        <taxon>Bacillota</taxon>
        <taxon>Bacilli</taxon>
        <taxon>Bacillales</taxon>
        <taxon>Bacillaceae</taxon>
        <taxon>Bacillus</taxon>
        <taxon>Bacillus cereus group</taxon>
    </lineage>
</organism>
<gene>
    <name evidence="1" type="ORF">BK775_08225</name>
</gene>
<evidence type="ECO:0000313" key="2">
    <source>
        <dbReference type="Proteomes" id="UP000195077"/>
    </source>
</evidence>
<reference evidence="1 2" key="1">
    <citation type="submission" date="2016-10" db="EMBL/GenBank/DDBJ databases">
        <title>Comparative genomics of Bacillus thuringiensis reveals a path to pathogens against multiple invertebrate hosts.</title>
        <authorList>
            <person name="Zheng J."/>
            <person name="Gao Q."/>
            <person name="Liu H."/>
            <person name="Peng D."/>
            <person name="Ruan L."/>
            <person name="Sun M."/>
        </authorList>
    </citation>
    <scope>NUCLEOTIDE SEQUENCE [LARGE SCALE GENOMIC DNA]</scope>
    <source>
        <strain evidence="1">I13</strain>
    </source>
</reference>
<dbReference type="Proteomes" id="UP000195077">
    <property type="component" value="Unassembled WGS sequence"/>
</dbReference>
<sequence length="134" mass="15804">MNNIDILGFIDNLEEKTKKNEVSWNLVSSHYFSKIFDRTITDGNIKGAFYADSPKGRVIIGKYQVRHYYSEDEYYIEDYFFLSITNSNFENPVTFTEDDEVSKKVAFTLAISKLHRLIQLNAYDIKDRLDSWFD</sequence>
<comment type="caution">
    <text evidence="1">The sequence shown here is derived from an EMBL/GenBank/DDBJ whole genome shotgun (WGS) entry which is preliminary data.</text>
</comment>
<proteinExistence type="predicted"/>
<protein>
    <submittedName>
        <fullName evidence="1">Uncharacterized protein</fullName>
    </submittedName>
</protein>
<accession>A0A9X6KTF6</accession>
<evidence type="ECO:0000313" key="1">
    <source>
        <dbReference type="EMBL" id="OUA29059.1"/>
    </source>
</evidence>